<sequence length="206" mass="23706">MQAPNPLKGHILIASEIEQEIERLEQELHPLRVVKFFEENFKIEHAKLVTQEAYISESQTKYIIIAAVEFTSVAQNSLLKLLEEPPANIEFIIISPTKSNLLPTVRSRLPIVKKEQTHAKEVLEINLAKVDYQEIFSFLKEHARVSKNEAKALVEKLFYRATVIDKLILSQRQLDNFDMAYKLIDLNARPQSVFAMLLMSFTGERA</sequence>
<keyword evidence="1" id="KW-0175">Coiled coil</keyword>
<evidence type="ECO:0000313" key="2">
    <source>
        <dbReference type="EMBL" id="HFB53422.1"/>
    </source>
</evidence>
<feature type="coiled-coil region" evidence="1">
    <location>
        <begin position="7"/>
        <end position="34"/>
    </location>
</feature>
<dbReference type="InterPro" id="IPR027417">
    <property type="entry name" value="P-loop_NTPase"/>
</dbReference>
<proteinExistence type="predicted"/>
<evidence type="ECO:0000256" key="1">
    <source>
        <dbReference type="SAM" id="Coils"/>
    </source>
</evidence>
<dbReference type="Proteomes" id="UP000886390">
    <property type="component" value="Unassembled WGS sequence"/>
</dbReference>
<dbReference type="SUPFAM" id="SSF52540">
    <property type="entry name" value="P-loop containing nucleoside triphosphate hydrolases"/>
    <property type="match status" value="1"/>
</dbReference>
<accession>A0A7C3BZC9</accession>
<dbReference type="Pfam" id="PF13177">
    <property type="entry name" value="DNA_pol3_delta2"/>
    <property type="match status" value="1"/>
</dbReference>
<name>A0A7C3BZC9_9BACT</name>
<reference evidence="2" key="1">
    <citation type="journal article" date="2020" name="mSystems">
        <title>Genome- and Community-Level Interaction Insights into Carbon Utilization and Element Cycling Functions of Hydrothermarchaeota in Hydrothermal Sediment.</title>
        <authorList>
            <person name="Zhou Z."/>
            <person name="Liu Y."/>
            <person name="Xu W."/>
            <person name="Pan J."/>
            <person name="Luo Z.H."/>
            <person name="Li M."/>
        </authorList>
    </citation>
    <scope>NUCLEOTIDE SEQUENCE [LARGE SCALE GENOMIC DNA]</scope>
    <source>
        <strain evidence="2">HyVt-507</strain>
    </source>
</reference>
<protein>
    <submittedName>
        <fullName evidence="2">DNA polymerase III subunit delta</fullName>
    </submittedName>
</protein>
<dbReference type="EMBL" id="DRNH01000087">
    <property type="protein sequence ID" value="HFB53422.1"/>
    <property type="molecule type" value="Genomic_DNA"/>
</dbReference>
<organism evidence="2">
    <name type="scientific">Sulfurimonas autotrophica</name>
    <dbReference type="NCBI Taxonomy" id="202747"/>
    <lineage>
        <taxon>Bacteria</taxon>
        <taxon>Pseudomonadati</taxon>
        <taxon>Campylobacterota</taxon>
        <taxon>Epsilonproteobacteria</taxon>
        <taxon>Campylobacterales</taxon>
        <taxon>Sulfurimonadaceae</taxon>
        <taxon>Sulfurimonas</taxon>
    </lineage>
</organism>
<dbReference type="NCBIfam" id="NF006296">
    <property type="entry name" value="PRK08485.1"/>
    <property type="match status" value="1"/>
</dbReference>
<comment type="caution">
    <text evidence="2">The sequence shown here is derived from an EMBL/GenBank/DDBJ whole genome shotgun (WGS) entry which is preliminary data.</text>
</comment>
<gene>
    <name evidence="2" type="ORF">ENJ67_01705</name>
</gene>
<dbReference type="AlphaFoldDB" id="A0A7C3BZC9"/>
<dbReference type="Gene3D" id="3.40.50.300">
    <property type="entry name" value="P-loop containing nucleotide triphosphate hydrolases"/>
    <property type="match status" value="1"/>
</dbReference>